<dbReference type="Pfam" id="PF25539">
    <property type="entry name" value="Bestrophin_2"/>
    <property type="match status" value="1"/>
</dbReference>
<evidence type="ECO:0000256" key="7">
    <source>
        <dbReference type="ARBA" id="ARBA00023136"/>
    </source>
</evidence>
<evidence type="ECO:0000256" key="5">
    <source>
        <dbReference type="ARBA" id="ARBA00022989"/>
    </source>
</evidence>
<name>A0ABN1JTC6_9FLAO</name>
<keyword evidence="3" id="KW-1003">Cell membrane</keyword>
<comment type="subcellular location">
    <subcellularLocation>
        <location evidence="1">Cell membrane</location>
        <topology evidence="1">Multi-pass membrane protein</topology>
    </subcellularLocation>
</comment>
<evidence type="ECO:0000313" key="10">
    <source>
        <dbReference type="EMBL" id="GAA0746270.1"/>
    </source>
</evidence>
<evidence type="ECO:0000256" key="4">
    <source>
        <dbReference type="ARBA" id="ARBA00022692"/>
    </source>
</evidence>
<evidence type="ECO:0000256" key="3">
    <source>
        <dbReference type="ARBA" id="ARBA00022475"/>
    </source>
</evidence>
<evidence type="ECO:0000313" key="11">
    <source>
        <dbReference type="Proteomes" id="UP001500736"/>
    </source>
</evidence>
<proteinExistence type="inferred from homology"/>
<keyword evidence="4 9" id="KW-0812">Transmembrane</keyword>
<comment type="caution">
    <text evidence="10">The sequence shown here is derived from an EMBL/GenBank/DDBJ whole genome shotgun (WGS) entry which is preliminary data.</text>
</comment>
<keyword evidence="2" id="KW-0813">Transport</keyword>
<organism evidence="10 11">
    <name type="scientific">Gaetbulibacter jejuensis</name>
    <dbReference type="NCBI Taxonomy" id="584607"/>
    <lineage>
        <taxon>Bacteria</taxon>
        <taxon>Pseudomonadati</taxon>
        <taxon>Bacteroidota</taxon>
        <taxon>Flavobacteriia</taxon>
        <taxon>Flavobacteriales</taxon>
        <taxon>Flavobacteriaceae</taxon>
        <taxon>Gaetbulibacter</taxon>
    </lineage>
</organism>
<evidence type="ECO:0000256" key="8">
    <source>
        <dbReference type="ARBA" id="ARBA00034708"/>
    </source>
</evidence>
<keyword evidence="6" id="KW-0406">Ion transport</keyword>
<protein>
    <submittedName>
        <fullName evidence="10">Bestrophin family ion channel</fullName>
    </submittedName>
</protein>
<gene>
    <name evidence="10" type="ORF">GCM10009431_22430</name>
</gene>
<dbReference type="PANTHER" id="PTHR33281:SF19">
    <property type="entry name" value="VOLTAGE-DEPENDENT ANION CHANNEL-FORMING PROTEIN YNEE"/>
    <property type="match status" value="1"/>
</dbReference>
<evidence type="ECO:0000256" key="6">
    <source>
        <dbReference type="ARBA" id="ARBA00023065"/>
    </source>
</evidence>
<comment type="similarity">
    <text evidence="8">Belongs to the anion channel-forming bestrophin (TC 1.A.46) family.</text>
</comment>
<dbReference type="InterPro" id="IPR044669">
    <property type="entry name" value="YneE/VCCN1/2-like"/>
</dbReference>
<feature type="transmembrane region" description="Helical" evidence="9">
    <location>
        <begin position="7"/>
        <end position="24"/>
    </location>
</feature>
<dbReference type="PANTHER" id="PTHR33281">
    <property type="entry name" value="UPF0187 PROTEIN YNEE"/>
    <property type="match status" value="1"/>
</dbReference>
<dbReference type="EMBL" id="BAAAGF010000003">
    <property type="protein sequence ID" value="GAA0746270.1"/>
    <property type="molecule type" value="Genomic_DNA"/>
</dbReference>
<accession>A0ABN1JTC6</accession>
<feature type="transmembrane region" description="Helical" evidence="9">
    <location>
        <begin position="226"/>
        <end position="246"/>
    </location>
</feature>
<evidence type="ECO:0000256" key="9">
    <source>
        <dbReference type="SAM" id="Phobius"/>
    </source>
</evidence>
<evidence type="ECO:0000256" key="1">
    <source>
        <dbReference type="ARBA" id="ARBA00004651"/>
    </source>
</evidence>
<keyword evidence="5 9" id="KW-1133">Transmembrane helix</keyword>
<reference evidence="10 11" key="1">
    <citation type="journal article" date="2019" name="Int. J. Syst. Evol. Microbiol.">
        <title>The Global Catalogue of Microorganisms (GCM) 10K type strain sequencing project: providing services to taxonomists for standard genome sequencing and annotation.</title>
        <authorList>
            <consortium name="The Broad Institute Genomics Platform"/>
            <consortium name="The Broad Institute Genome Sequencing Center for Infectious Disease"/>
            <person name="Wu L."/>
            <person name="Ma J."/>
        </authorList>
    </citation>
    <scope>NUCLEOTIDE SEQUENCE [LARGE SCALE GENOMIC DNA]</scope>
    <source>
        <strain evidence="10 11">JCM 15976</strain>
    </source>
</reference>
<feature type="transmembrane region" description="Helical" evidence="9">
    <location>
        <begin position="266"/>
        <end position="282"/>
    </location>
</feature>
<dbReference type="Proteomes" id="UP001500736">
    <property type="component" value="Unassembled WGS sequence"/>
</dbReference>
<evidence type="ECO:0000256" key="2">
    <source>
        <dbReference type="ARBA" id="ARBA00022448"/>
    </source>
</evidence>
<sequence length="339" mass="39684">MWTRYETIVFLIIAIIEVALFVWSDQVIQFPFTPVALIGTAVAFIIGFQSNSAYGRIWEARQIWGAIVNSSRTFGMMAQDFITNEHTKNPISEEELQNERKIVIHRHIAWLTALRYSMRQSKPWEYVMREHTNKEWAKKIYVPEFNEDFDATIKNYLTEDDFKYLSNKGNKQTAVLYLQSNHLRQLKERGLIWEFSFLELENVIEELFTHQGKSERIKNFPYPRQFASLMHYFTWIFLLILPLAMASQFGEIAVKISDKIGSCPDWIIWLSVPFSMAVMWVFHTMNRIGRVGENPFEGSANDVPISTIARGIEIDMRQNLGEPKEDIPAPFEVRNHTQM</sequence>
<keyword evidence="7 9" id="KW-0472">Membrane</keyword>
<keyword evidence="11" id="KW-1185">Reference proteome</keyword>
<feature type="transmembrane region" description="Helical" evidence="9">
    <location>
        <begin position="30"/>
        <end position="48"/>
    </location>
</feature>